<dbReference type="PANTHER" id="PTHR44083">
    <property type="entry name" value="TOPLESS-RELATED PROTEIN 1-RELATED"/>
    <property type="match status" value="1"/>
</dbReference>
<dbReference type="InterPro" id="IPR054532">
    <property type="entry name" value="TPL_SMU1_LisH-like"/>
</dbReference>
<keyword evidence="3" id="KW-0677">Repeat</keyword>
<feature type="domain" description="CTLH" evidence="4">
    <location>
        <begin position="34"/>
        <end position="92"/>
    </location>
</feature>
<dbReference type="HOGENOM" id="CLU_111776_0_0_1"/>
<dbReference type="Pfam" id="PF21889">
    <property type="entry name" value="TPR1-like_2nd"/>
    <property type="match status" value="1"/>
</dbReference>
<keyword evidence="6" id="KW-1185">Reference proteome</keyword>
<evidence type="ECO:0000313" key="6">
    <source>
        <dbReference type="Proteomes" id="UP000008694"/>
    </source>
</evidence>
<keyword evidence="1" id="KW-0678">Repressor</keyword>
<dbReference type="Gramene" id="fgenesh1_pg.C_scaffold_5001104">
    <property type="protein sequence ID" value="fgenesh1_pg.C_scaffold_5001104"/>
    <property type="gene ID" value="fgenesh1_pg.C_scaffold_5001104"/>
</dbReference>
<organism evidence="6">
    <name type="scientific">Arabidopsis lyrata subsp. lyrata</name>
    <name type="common">Lyre-leaved rock-cress</name>
    <dbReference type="NCBI Taxonomy" id="81972"/>
    <lineage>
        <taxon>Eukaryota</taxon>
        <taxon>Viridiplantae</taxon>
        <taxon>Streptophyta</taxon>
        <taxon>Embryophyta</taxon>
        <taxon>Tracheophyta</taxon>
        <taxon>Spermatophyta</taxon>
        <taxon>Magnoliopsida</taxon>
        <taxon>eudicotyledons</taxon>
        <taxon>Gunneridae</taxon>
        <taxon>Pentapetalae</taxon>
        <taxon>rosids</taxon>
        <taxon>malvids</taxon>
        <taxon>Brassicales</taxon>
        <taxon>Brassicaceae</taxon>
        <taxon>Camelineae</taxon>
        <taxon>Arabidopsis</taxon>
    </lineage>
</organism>
<evidence type="ECO:0000256" key="2">
    <source>
        <dbReference type="ARBA" id="ARBA00022574"/>
    </source>
</evidence>
<evidence type="ECO:0000259" key="4">
    <source>
        <dbReference type="PROSITE" id="PS50897"/>
    </source>
</evidence>
<dbReference type="KEGG" id="aly:9311844"/>
<dbReference type="Pfam" id="PF17814">
    <property type="entry name" value="LisH_TPL"/>
    <property type="match status" value="1"/>
</dbReference>
<evidence type="ECO:0000256" key="3">
    <source>
        <dbReference type="ARBA" id="ARBA00022737"/>
    </source>
</evidence>
<dbReference type="PROSITE" id="PS50896">
    <property type="entry name" value="LISH"/>
    <property type="match status" value="1"/>
</dbReference>
<dbReference type="Proteomes" id="UP000008694">
    <property type="component" value="Unassembled WGS sequence"/>
</dbReference>
<dbReference type="eggNOG" id="KOG0266">
    <property type="taxonomic scope" value="Eukaryota"/>
</dbReference>
<dbReference type="InterPro" id="IPR006594">
    <property type="entry name" value="LisH"/>
</dbReference>
<dbReference type="PANTHER" id="PTHR44083:SF2">
    <property type="entry name" value="TOPLESS-RELATED PROTEIN 3"/>
    <property type="match status" value="1"/>
</dbReference>
<name>D7LMX3_ARALL</name>
<dbReference type="InterPro" id="IPR027728">
    <property type="entry name" value="Topless_fam"/>
</dbReference>
<gene>
    <name evidence="5" type="ORF">ARALYDRAFT_347712</name>
</gene>
<dbReference type="GO" id="GO:0006355">
    <property type="term" value="P:regulation of DNA-templated transcription"/>
    <property type="evidence" value="ECO:0007669"/>
    <property type="project" value="InterPro"/>
</dbReference>
<proteinExistence type="predicted"/>
<dbReference type="OrthoDB" id="1602884at2759"/>
<evidence type="ECO:0000256" key="1">
    <source>
        <dbReference type="ARBA" id="ARBA00022491"/>
    </source>
</evidence>
<accession>D7LMX3</accession>
<evidence type="ECO:0000313" key="5">
    <source>
        <dbReference type="EMBL" id="EFH53721.1"/>
    </source>
</evidence>
<dbReference type="InterPro" id="IPR054080">
    <property type="entry name" value="TPR1-like_2nd"/>
</dbReference>
<dbReference type="AlphaFoldDB" id="D7LMX3"/>
<dbReference type="STRING" id="81972.D7LMX3"/>
<dbReference type="PROSITE" id="PS50897">
    <property type="entry name" value="CTLH"/>
    <property type="match status" value="1"/>
</dbReference>
<protein>
    <recommendedName>
        <fullName evidence="4">CTLH domain-containing protein</fullName>
    </recommendedName>
</protein>
<keyword evidence="2" id="KW-0853">WD repeat</keyword>
<dbReference type="EMBL" id="GL348717">
    <property type="protein sequence ID" value="EFH53721.1"/>
    <property type="molecule type" value="Genomic_DNA"/>
</dbReference>
<sequence length="187" mass="22133">MSDLRRDLVLIVLQFLEEEKLLDSMHRLEKETGYIFNLQYFKENFIAGEWDEVESYLRGFINVNDNDYTRDTFFQIWKVKYIEALERKDKTMALHILRQDLGVFSDTKQYKELIQLLTLQNIMEHEELSQYERKAHRKVTLDYLETQIQENPLLHGKLAPPSLAPATLRSLARCTQPAPSQNHSLES</sequence>
<reference evidence="6" key="1">
    <citation type="journal article" date="2011" name="Nat. Genet.">
        <title>The Arabidopsis lyrata genome sequence and the basis of rapid genome size change.</title>
        <authorList>
            <person name="Hu T.T."/>
            <person name="Pattyn P."/>
            <person name="Bakker E.G."/>
            <person name="Cao J."/>
            <person name="Cheng J.-F."/>
            <person name="Clark R.M."/>
            <person name="Fahlgren N."/>
            <person name="Fawcett J.A."/>
            <person name="Grimwood J."/>
            <person name="Gundlach H."/>
            <person name="Haberer G."/>
            <person name="Hollister J.D."/>
            <person name="Ossowski S."/>
            <person name="Ottilar R.P."/>
            <person name="Salamov A.A."/>
            <person name="Schneeberger K."/>
            <person name="Spannagl M."/>
            <person name="Wang X."/>
            <person name="Yang L."/>
            <person name="Nasrallah M.E."/>
            <person name="Bergelson J."/>
            <person name="Carrington J.C."/>
            <person name="Gaut B.S."/>
            <person name="Schmutz J."/>
            <person name="Mayer K.F.X."/>
            <person name="Van de Peer Y."/>
            <person name="Grigoriev I.V."/>
            <person name="Nordborg M."/>
            <person name="Weigel D."/>
            <person name="Guo Y.-L."/>
        </authorList>
    </citation>
    <scope>NUCLEOTIDE SEQUENCE [LARGE SCALE GENOMIC DNA]</scope>
    <source>
        <strain evidence="6">cv. MN47</strain>
    </source>
</reference>
<dbReference type="InterPro" id="IPR006595">
    <property type="entry name" value="CTLH_C"/>
</dbReference>